<comment type="caution">
    <text evidence="1">The sequence shown here is derived from an EMBL/GenBank/DDBJ whole genome shotgun (WGS) entry which is preliminary data.</text>
</comment>
<dbReference type="Gene3D" id="2.30.30.240">
    <property type="entry name" value="PRC-barrel domain"/>
    <property type="match status" value="1"/>
</dbReference>
<dbReference type="PATRIC" id="fig|1121290.3.peg.85"/>
<accession>A0A1E8F268</accession>
<organism evidence="1 2">
    <name type="scientific">Clostridium acetireducens DSM 10703</name>
    <dbReference type="NCBI Taxonomy" id="1121290"/>
    <lineage>
        <taxon>Bacteria</taxon>
        <taxon>Bacillati</taxon>
        <taxon>Bacillota</taxon>
        <taxon>Clostridia</taxon>
        <taxon>Eubacteriales</taxon>
        <taxon>Clostridiaceae</taxon>
        <taxon>Clostridium</taxon>
    </lineage>
</organism>
<keyword evidence="2" id="KW-1185">Reference proteome</keyword>
<sequence>MEESIKMYSEIERYEIININDGDKFGYLGTNDVVINDKGELILLILDNNTTKFNLFNKSEYIEVPWKYVKKVGAKTIIIDVDKKSLKKIH</sequence>
<dbReference type="InterPro" id="IPR011033">
    <property type="entry name" value="PRC_barrel-like_sf"/>
</dbReference>
<dbReference type="EMBL" id="LZFO01000001">
    <property type="protein sequence ID" value="OFI07737.1"/>
    <property type="molecule type" value="Genomic_DNA"/>
</dbReference>
<evidence type="ECO:0000313" key="1">
    <source>
        <dbReference type="EMBL" id="OFI07737.1"/>
    </source>
</evidence>
<dbReference type="RefSeq" id="WP_070109069.1">
    <property type="nucleotide sequence ID" value="NZ_LZFO01000001.1"/>
</dbReference>
<dbReference type="OrthoDB" id="6024937at2"/>
<dbReference type="AlphaFoldDB" id="A0A1E8F268"/>
<dbReference type="PANTHER" id="PTHR40061:SF1">
    <property type="entry name" value="SPORULATION PROTEIN YLMC-RELATED"/>
    <property type="match status" value="1"/>
</dbReference>
<dbReference type="SUPFAM" id="SSF50346">
    <property type="entry name" value="PRC-barrel domain"/>
    <property type="match status" value="1"/>
</dbReference>
<gene>
    <name evidence="1" type="ORF">CLOACE_00850</name>
</gene>
<dbReference type="STRING" id="1121290.CLAOCE_00850"/>
<proteinExistence type="predicted"/>
<protein>
    <submittedName>
        <fullName evidence="1">PRC-barrel domain protein</fullName>
    </submittedName>
</protein>
<evidence type="ECO:0000313" key="2">
    <source>
        <dbReference type="Proteomes" id="UP000175744"/>
    </source>
</evidence>
<name>A0A1E8F268_9CLOT</name>
<reference evidence="1 2" key="1">
    <citation type="submission" date="2016-06" db="EMBL/GenBank/DDBJ databases">
        <title>Genome sequence of Clostridium acetireducens DSM 10703.</title>
        <authorList>
            <person name="Poehlein A."/>
            <person name="Fluechter S."/>
            <person name="Duerre P."/>
            <person name="Daniel R."/>
        </authorList>
    </citation>
    <scope>NUCLEOTIDE SEQUENCE [LARGE SCALE GENOMIC DNA]</scope>
    <source>
        <strain evidence="1 2">DSM 10703</strain>
    </source>
</reference>
<dbReference type="Proteomes" id="UP000175744">
    <property type="component" value="Unassembled WGS sequence"/>
</dbReference>
<dbReference type="InterPro" id="IPR014238">
    <property type="entry name" value="Spore_YlmC/YmxH"/>
</dbReference>
<dbReference type="NCBIfam" id="TIGR02888">
    <property type="entry name" value="spore_YlmC_YmxH"/>
    <property type="match status" value="1"/>
</dbReference>
<dbReference type="PANTHER" id="PTHR40061">
    <property type="entry name" value="SPORULATION PROTEIN YLMC-RELATED"/>
    <property type="match status" value="1"/>
</dbReference>